<sequence length="447" mass="45632">MSVARRVLPALPSRRGWCPGLARPMPTGDGLLARIHPASGVLSLAQAKDLAEAARRFGNGHIDVTARANLQVRGVTEETRGPLAAFLDAAGLGDARHDGGPQRLTLASPLAGLDPAERIDVPALARAVEAAGLAIPGVPAKTLVSLYGGGCFGPGEAEADIVLRAAEAGRVALALAAEDGPDRIGEVAEAEVAGTVAALLDAFARTGRRRVRDLGQDERHALTRAAARLTSPERERGSVAPNGAWAGQRGMPPPAGLHVLSPSLTILAVEAPFGRCDADALDALTRIAATLGATEIRLSSTRGFVLPATAPASAESALADLAAAGFVVAPEDPRRAVAACPGAPACASGSTPTQVDAARLAEAFQPFAARGLTAHVSGCAKGCARPAPADLTLAGHDGRYGVVLDGGPGDEPATQLTFEAALERVRRADSTETLHRAFDTRPIKSDP</sequence>
<dbReference type="GO" id="GO:0051539">
    <property type="term" value="F:4 iron, 4 sulfur cluster binding"/>
    <property type="evidence" value="ECO:0007669"/>
    <property type="project" value="UniProtKB-KW"/>
</dbReference>
<reference evidence="9" key="1">
    <citation type="submission" date="2018-05" db="EMBL/GenBank/DDBJ databases">
        <title>Complete Genome Sequence of Methylobacterium sp. 17SD2-17.</title>
        <authorList>
            <person name="Srinivasan S."/>
        </authorList>
    </citation>
    <scope>NUCLEOTIDE SEQUENCE [LARGE SCALE GENOMIC DNA]</scope>
    <source>
        <strain evidence="9">17SD2-17</strain>
    </source>
</reference>
<dbReference type="InterPro" id="IPR006066">
    <property type="entry name" value="NO2/SO3_Rdtase_FeS/sirohaem_BS"/>
</dbReference>
<dbReference type="PANTHER" id="PTHR32439:SF9">
    <property type="entry name" value="BLR3264 PROTEIN"/>
    <property type="match status" value="1"/>
</dbReference>
<evidence type="ECO:0000313" key="9">
    <source>
        <dbReference type="Proteomes" id="UP000245926"/>
    </source>
</evidence>
<dbReference type="GO" id="GO:0016491">
    <property type="term" value="F:oxidoreductase activity"/>
    <property type="evidence" value="ECO:0007669"/>
    <property type="project" value="UniProtKB-KW"/>
</dbReference>
<evidence type="ECO:0000313" key="8">
    <source>
        <dbReference type="EMBL" id="AWN41506.1"/>
    </source>
</evidence>
<accession>A0A2U8W871</accession>
<keyword evidence="2" id="KW-0349">Heme</keyword>
<dbReference type="PROSITE" id="PS00365">
    <property type="entry name" value="NIR_SIR"/>
    <property type="match status" value="1"/>
</dbReference>
<evidence type="ECO:0000259" key="7">
    <source>
        <dbReference type="Pfam" id="PF03460"/>
    </source>
</evidence>
<dbReference type="NCBIfam" id="TIGR02435">
    <property type="entry name" value="CobG"/>
    <property type="match status" value="1"/>
</dbReference>
<dbReference type="GO" id="GO:0020037">
    <property type="term" value="F:heme binding"/>
    <property type="evidence" value="ECO:0007669"/>
    <property type="project" value="InterPro"/>
</dbReference>
<evidence type="ECO:0000256" key="6">
    <source>
        <dbReference type="ARBA" id="ARBA00023014"/>
    </source>
</evidence>
<evidence type="ECO:0000256" key="4">
    <source>
        <dbReference type="ARBA" id="ARBA00023002"/>
    </source>
</evidence>
<dbReference type="Gene3D" id="3.90.480.20">
    <property type="match status" value="2"/>
</dbReference>
<gene>
    <name evidence="8" type="primary">cobG</name>
    <name evidence="8" type="ORF">DK389_14515</name>
</gene>
<dbReference type="EMBL" id="CP029550">
    <property type="protein sequence ID" value="AWN41506.1"/>
    <property type="molecule type" value="Genomic_DNA"/>
</dbReference>
<dbReference type="OrthoDB" id="7459360at2"/>
<organism evidence="8 9">
    <name type="scientific">Methylobacterium durans</name>
    <dbReference type="NCBI Taxonomy" id="2202825"/>
    <lineage>
        <taxon>Bacteria</taxon>
        <taxon>Pseudomonadati</taxon>
        <taxon>Pseudomonadota</taxon>
        <taxon>Alphaproteobacteria</taxon>
        <taxon>Hyphomicrobiales</taxon>
        <taxon>Methylobacteriaceae</taxon>
        <taxon>Methylobacterium</taxon>
    </lineage>
</organism>
<dbReference type="Gene3D" id="3.30.413.10">
    <property type="entry name" value="Sulfite Reductase Hemoprotein, domain 1"/>
    <property type="match status" value="1"/>
</dbReference>
<dbReference type="InterPro" id="IPR036136">
    <property type="entry name" value="Nit/Sulf_reduc_fer-like_dom_sf"/>
</dbReference>
<dbReference type="PANTHER" id="PTHR32439">
    <property type="entry name" value="FERREDOXIN--NITRITE REDUCTASE, CHLOROPLASTIC"/>
    <property type="match status" value="1"/>
</dbReference>
<keyword evidence="4" id="KW-0560">Oxidoreductase</keyword>
<dbReference type="InterPro" id="IPR045854">
    <property type="entry name" value="NO2/SO3_Rdtase_4Fe4S_sf"/>
</dbReference>
<dbReference type="Pfam" id="PF03460">
    <property type="entry name" value="NIR_SIR_ferr"/>
    <property type="match status" value="2"/>
</dbReference>
<dbReference type="InterPro" id="IPR005117">
    <property type="entry name" value="NiRdtase/SiRdtase_haem-b_fer"/>
</dbReference>
<dbReference type="InterPro" id="IPR012798">
    <property type="entry name" value="Cbl_synth_CobG-like"/>
</dbReference>
<keyword evidence="6" id="KW-0411">Iron-sulfur</keyword>
<dbReference type="SUPFAM" id="SSF55124">
    <property type="entry name" value="Nitrite/Sulfite reductase N-terminal domain-like"/>
    <property type="match status" value="2"/>
</dbReference>
<dbReference type="Proteomes" id="UP000245926">
    <property type="component" value="Chromosome"/>
</dbReference>
<dbReference type="RefSeq" id="WP_109890585.1">
    <property type="nucleotide sequence ID" value="NZ_CP029550.1"/>
</dbReference>
<keyword evidence="3" id="KW-0479">Metal-binding</keyword>
<feature type="domain" description="Nitrite/Sulfite reductase ferredoxin-like" evidence="7">
    <location>
        <begin position="24"/>
        <end position="89"/>
    </location>
</feature>
<name>A0A2U8W871_9HYPH</name>
<dbReference type="KEGG" id="mets:DK389_14515"/>
<dbReference type="AlphaFoldDB" id="A0A2U8W871"/>
<evidence type="ECO:0000256" key="1">
    <source>
        <dbReference type="ARBA" id="ARBA00022485"/>
    </source>
</evidence>
<keyword evidence="5" id="KW-0408">Iron</keyword>
<dbReference type="InterPro" id="IPR051329">
    <property type="entry name" value="NIR_SIR_4Fe-4S"/>
</dbReference>
<keyword evidence="9" id="KW-1185">Reference proteome</keyword>
<feature type="domain" description="Nitrite/Sulfite reductase ferredoxin-like" evidence="7">
    <location>
        <begin position="269"/>
        <end position="324"/>
    </location>
</feature>
<evidence type="ECO:0000256" key="2">
    <source>
        <dbReference type="ARBA" id="ARBA00022617"/>
    </source>
</evidence>
<evidence type="ECO:0000256" key="3">
    <source>
        <dbReference type="ARBA" id="ARBA00022723"/>
    </source>
</evidence>
<keyword evidence="1" id="KW-0004">4Fe-4S</keyword>
<protein>
    <submittedName>
        <fullName evidence="8">Precorrin-3B synthase</fullName>
    </submittedName>
</protein>
<proteinExistence type="predicted"/>
<dbReference type="GO" id="GO:0046872">
    <property type="term" value="F:metal ion binding"/>
    <property type="evidence" value="ECO:0007669"/>
    <property type="project" value="UniProtKB-KW"/>
</dbReference>
<evidence type="ECO:0000256" key="5">
    <source>
        <dbReference type="ARBA" id="ARBA00023004"/>
    </source>
</evidence>
<dbReference type="SUPFAM" id="SSF56014">
    <property type="entry name" value="Nitrite and sulphite reductase 4Fe-4S domain-like"/>
    <property type="match status" value="1"/>
</dbReference>